<dbReference type="Proteomes" id="UP001357733">
    <property type="component" value="Unassembled WGS sequence"/>
</dbReference>
<proteinExistence type="predicted"/>
<dbReference type="EMBL" id="JAYKOT010000003">
    <property type="protein sequence ID" value="MEB3428947.1"/>
    <property type="molecule type" value="Genomic_DNA"/>
</dbReference>
<dbReference type="InterPro" id="IPR052024">
    <property type="entry name" value="Methanogen_methyltrans"/>
</dbReference>
<dbReference type="GO" id="GO:0006779">
    <property type="term" value="P:porphyrin-containing compound biosynthetic process"/>
    <property type="evidence" value="ECO:0007669"/>
    <property type="project" value="InterPro"/>
</dbReference>
<protein>
    <submittedName>
        <fullName evidence="2">Uroporphyrinogen decarboxylase family protein</fullName>
    </submittedName>
</protein>
<dbReference type="InterPro" id="IPR000257">
    <property type="entry name" value="Uroporphyrinogen_deCOase"/>
</dbReference>
<gene>
    <name evidence="2" type="ORF">VLK81_02720</name>
</gene>
<evidence type="ECO:0000313" key="2">
    <source>
        <dbReference type="EMBL" id="MEB3428947.1"/>
    </source>
</evidence>
<dbReference type="Gene3D" id="3.20.20.210">
    <property type="match status" value="1"/>
</dbReference>
<comment type="caution">
    <text evidence="2">The sequence shown here is derived from an EMBL/GenBank/DDBJ whole genome shotgun (WGS) entry which is preliminary data.</text>
</comment>
<dbReference type="AlphaFoldDB" id="A0AAW9MWQ5"/>
<evidence type="ECO:0000259" key="1">
    <source>
        <dbReference type="Pfam" id="PF01208"/>
    </source>
</evidence>
<feature type="domain" description="Uroporphyrinogen decarboxylase (URO-D)" evidence="1">
    <location>
        <begin position="52"/>
        <end position="256"/>
    </location>
</feature>
<organism evidence="2 3">
    <name type="scientific">Citroniella saccharovorans</name>
    <dbReference type="NCBI Taxonomy" id="2053367"/>
    <lineage>
        <taxon>Bacteria</taxon>
        <taxon>Bacillati</taxon>
        <taxon>Bacillota</taxon>
        <taxon>Tissierellia</taxon>
        <taxon>Tissierellales</taxon>
        <taxon>Peptoniphilaceae</taxon>
        <taxon>Citroniella</taxon>
    </lineage>
</organism>
<keyword evidence="3" id="KW-1185">Reference proteome</keyword>
<evidence type="ECO:0000313" key="3">
    <source>
        <dbReference type="Proteomes" id="UP001357733"/>
    </source>
</evidence>
<sequence>MIKDYICPDVKNEISEDNLRENYDFKKGEDIYRYIKSLNNPSINFLPLGHNILAEALGGNVSFPSNSTTRTGKAICKSLDECLELQNLEKKEFSQMTSEILKAIELLKKDNIKLAIELSGPVGTLDGLVSLSNVFKAFRKDREKIDILFEKISDYTLNFTDLLSNMGVDIISFADPSIGVKIVGEKVLTDLINSYYLSLIKKMSEITYGKSLIHTCPKLYLSFKALGLIKEDTIFFEDEIKYKDALLSLDKKSLTGARCINNLEQNVKSIKIFSLI</sequence>
<reference evidence="2 3" key="1">
    <citation type="submission" date="2024-01" db="EMBL/GenBank/DDBJ databases">
        <title>Complete genome sequence of Citroniella saccharovorans strain M6.X9, isolated from human fecal sample.</title>
        <authorList>
            <person name="Cheng G."/>
            <person name="Westerholm M."/>
            <person name="Schnurer A."/>
        </authorList>
    </citation>
    <scope>NUCLEOTIDE SEQUENCE [LARGE SCALE GENOMIC DNA]</scope>
    <source>
        <strain evidence="2 3">DSM 29873</strain>
    </source>
</reference>
<dbReference type="Pfam" id="PF01208">
    <property type="entry name" value="URO-D"/>
    <property type="match status" value="1"/>
</dbReference>
<dbReference type="InterPro" id="IPR038071">
    <property type="entry name" value="UROD/MetE-like_sf"/>
</dbReference>
<dbReference type="SUPFAM" id="SSF51726">
    <property type="entry name" value="UROD/MetE-like"/>
    <property type="match status" value="1"/>
</dbReference>
<dbReference type="GO" id="GO:0004853">
    <property type="term" value="F:uroporphyrinogen decarboxylase activity"/>
    <property type="evidence" value="ECO:0007669"/>
    <property type="project" value="InterPro"/>
</dbReference>
<name>A0AAW9MWQ5_9FIRM</name>
<dbReference type="PANTHER" id="PTHR47099">
    <property type="entry name" value="METHYLCOBAMIDE:COM METHYLTRANSFERASE MTBA"/>
    <property type="match status" value="1"/>
</dbReference>
<dbReference type="PANTHER" id="PTHR47099:SF1">
    <property type="entry name" value="METHYLCOBAMIDE:COM METHYLTRANSFERASE MTBA"/>
    <property type="match status" value="1"/>
</dbReference>
<accession>A0AAW9MWQ5</accession>